<dbReference type="GeneID" id="57347015"/>
<dbReference type="InterPro" id="IPR029054">
    <property type="entry name" value="dUTPase-like"/>
</dbReference>
<evidence type="ECO:0000313" key="7">
    <source>
        <dbReference type="EMBL" id="NUY98362.1"/>
    </source>
</evidence>
<evidence type="ECO:0000259" key="6">
    <source>
        <dbReference type="Pfam" id="PF00692"/>
    </source>
</evidence>
<dbReference type="GO" id="GO:0004170">
    <property type="term" value="F:dUTP diphosphatase activity"/>
    <property type="evidence" value="ECO:0007669"/>
    <property type="project" value="UniProtKB-EC"/>
</dbReference>
<dbReference type="SUPFAM" id="SSF51283">
    <property type="entry name" value="dUTPase-like"/>
    <property type="match status" value="1"/>
</dbReference>
<feature type="domain" description="dUTPase-like" evidence="6">
    <location>
        <begin position="13"/>
        <end position="147"/>
    </location>
</feature>
<dbReference type="EC" id="3.6.1.23" evidence="2"/>
<comment type="catalytic activity">
    <reaction evidence="5">
        <text>dUTP + H2O = dUMP + diphosphate + H(+)</text>
        <dbReference type="Rhea" id="RHEA:10248"/>
        <dbReference type="ChEBI" id="CHEBI:15377"/>
        <dbReference type="ChEBI" id="CHEBI:15378"/>
        <dbReference type="ChEBI" id="CHEBI:33019"/>
        <dbReference type="ChEBI" id="CHEBI:61555"/>
        <dbReference type="ChEBI" id="CHEBI:246422"/>
        <dbReference type="EC" id="3.6.1.23"/>
    </reaction>
</comment>
<proteinExistence type="inferred from homology"/>
<dbReference type="Proteomes" id="UP000566985">
    <property type="component" value="Unassembled WGS sequence"/>
</dbReference>
<dbReference type="AlphaFoldDB" id="A0A7Y6NGX9"/>
<gene>
    <name evidence="7" type="primary">dut</name>
    <name evidence="7" type="ORF">HU668_18055</name>
</gene>
<keyword evidence="3 7" id="KW-0378">Hydrolase</keyword>
<dbReference type="InterPro" id="IPR008181">
    <property type="entry name" value="dUTPase"/>
</dbReference>
<evidence type="ECO:0000313" key="8">
    <source>
        <dbReference type="Proteomes" id="UP000566985"/>
    </source>
</evidence>
<dbReference type="NCBIfam" id="NF001862">
    <property type="entry name" value="PRK00601.1"/>
    <property type="match status" value="1"/>
</dbReference>
<dbReference type="PANTHER" id="PTHR11241">
    <property type="entry name" value="DEOXYURIDINE 5'-TRIPHOSPHATE NUCLEOTIDOHYDROLASE"/>
    <property type="match status" value="1"/>
</dbReference>
<reference evidence="7 8" key="1">
    <citation type="submission" date="2020-05" db="EMBL/GenBank/DDBJ databases">
        <title>Whole Genome Sequences of Enterobacteriales Associated with the International Space Station.</title>
        <authorList>
            <person name="Bharadwaj A."/>
            <person name="Daudu R."/>
            <person name="Singh N."/>
            <person name="Wood J."/>
            <person name="Debieu M."/>
            <person name="Mason C."/>
            <person name="Wang C."/>
            <person name="Venkateswaran K."/>
        </authorList>
    </citation>
    <scope>NUCLEOTIDE SEQUENCE [LARGE SCALE GENOMIC DNA]</scope>
    <source>
        <strain evidence="7 8">IF5SW-B1</strain>
    </source>
</reference>
<evidence type="ECO:0000256" key="5">
    <source>
        <dbReference type="ARBA" id="ARBA00047686"/>
    </source>
</evidence>
<evidence type="ECO:0000256" key="2">
    <source>
        <dbReference type="ARBA" id="ARBA00012379"/>
    </source>
</evidence>
<dbReference type="GO" id="GO:0006226">
    <property type="term" value="P:dUMP biosynthetic process"/>
    <property type="evidence" value="ECO:0007669"/>
    <property type="project" value="InterPro"/>
</dbReference>
<dbReference type="NCBIfam" id="TIGR00576">
    <property type="entry name" value="dut"/>
    <property type="match status" value="1"/>
</dbReference>
<dbReference type="InterPro" id="IPR036157">
    <property type="entry name" value="dUTPase-like_sf"/>
</dbReference>
<dbReference type="PANTHER" id="PTHR11241:SF0">
    <property type="entry name" value="DEOXYURIDINE 5'-TRIPHOSPHATE NUCLEOTIDOHYDROLASE"/>
    <property type="match status" value="1"/>
</dbReference>
<dbReference type="Gene3D" id="2.70.40.10">
    <property type="match status" value="1"/>
</dbReference>
<keyword evidence="4" id="KW-0546">Nucleotide metabolism</keyword>
<dbReference type="CDD" id="cd07557">
    <property type="entry name" value="trimeric_dUTPase"/>
    <property type="match status" value="1"/>
</dbReference>
<dbReference type="Pfam" id="PF00692">
    <property type="entry name" value="dUTPase"/>
    <property type="match status" value="1"/>
</dbReference>
<dbReference type="EMBL" id="JABWPM010000025">
    <property type="protein sequence ID" value="NUY98362.1"/>
    <property type="molecule type" value="Genomic_DNA"/>
</dbReference>
<organism evidence="7 8">
    <name type="scientific">Pantoea brenneri</name>
    <dbReference type="NCBI Taxonomy" id="472694"/>
    <lineage>
        <taxon>Bacteria</taxon>
        <taxon>Pseudomonadati</taxon>
        <taxon>Pseudomonadota</taxon>
        <taxon>Gammaproteobacteria</taxon>
        <taxon>Enterobacterales</taxon>
        <taxon>Erwiniaceae</taxon>
        <taxon>Pantoea</taxon>
    </lineage>
</organism>
<name>A0A7Y6NGX9_9GAMM</name>
<evidence type="ECO:0000256" key="4">
    <source>
        <dbReference type="ARBA" id="ARBA00023080"/>
    </source>
</evidence>
<accession>A0A7Y6NGX9</accession>
<evidence type="ECO:0000256" key="1">
    <source>
        <dbReference type="ARBA" id="ARBA00006581"/>
    </source>
</evidence>
<comment type="caution">
    <text evidence="7">The sequence shown here is derived from an EMBL/GenBank/DDBJ whole genome shotgun (WGS) entry which is preliminary data.</text>
</comment>
<sequence length="149" mass="15795">MHLPVEIKILHPEASVPQRATEMSAAVDLRIYYDEPGELTLAPGGQSLQRTGIAINIGDPGWCAMILPRSGLGVKGTVLGNLVGLIDADYQGELKVCLWNRGTDTVTLNSGDRVAQLLFVPVGIPEFTEVGEFAPSVRGEGGFGHSGIN</sequence>
<dbReference type="GO" id="GO:0046081">
    <property type="term" value="P:dUTP catabolic process"/>
    <property type="evidence" value="ECO:0007669"/>
    <property type="project" value="InterPro"/>
</dbReference>
<protein>
    <recommendedName>
        <fullName evidence="2">dUTP diphosphatase</fullName>
        <ecNumber evidence="2">3.6.1.23</ecNumber>
    </recommendedName>
</protein>
<comment type="similarity">
    <text evidence="1">Belongs to the dUTPase family.</text>
</comment>
<dbReference type="InterPro" id="IPR033704">
    <property type="entry name" value="dUTPase_trimeric"/>
</dbReference>
<evidence type="ECO:0000256" key="3">
    <source>
        <dbReference type="ARBA" id="ARBA00022801"/>
    </source>
</evidence>
<dbReference type="GO" id="GO:0000287">
    <property type="term" value="F:magnesium ion binding"/>
    <property type="evidence" value="ECO:0007669"/>
    <property type="project" value="InterPro"/>
</dbReference>
<dbReference type="RefSeq" id="WP_069729457.1">
    <property type="nucleotide sequence ID" value="NZ_JABWPE010000025.1"/>
</dbReference>